<dbReference type="Pfam" id="PF00225">
    <property type="entry name" value="Kinesin"/>
    <property type="match status" value="1"/>
</dbReference>
<dbReference type="GO" id="GO:0005524">
    <property type="term" value="F:ATP binding"/>
    <property type="evidence" value="ECO:0007669"/>
    <property type="project" value="UniProtKB-UniRule"/>
</dbReference>
<reference evidence="13" key="1">
    <citation type="journal article" date="2011" name="Nature">
        <title>A high-resolution map of human evolutionary constraint using 29 mammals.</title>
        <authorList>
            <person name="Lindblad-Toh K."/>
            <person name="Garber M."/>
            <person name="Zuk O."/>
            <person name="Lin M.F."/>
            <person name="Parker B.J."/>
            <person name="Washietl S."/>
            <person name="Kheradpour P."/>
            <person name="Ernst J."/>
            <person name="Jordan G."/>
            <person name="Mauceli E."/>
            <person name="Ward L.D."/>
            <person name="Lowe C.B."/>
            <person name="Holloway A.K."/>
            <person name="Clamp M."/>
            <person name="Gnerre S."/>
            <person name="Alfoldi J."/>
            <person name="Beal K."/>
            <person name="Chang J."/>
            <person name="Clawson H."/>
            <person name="Cuff J."/>
            <person name="Di Palma F."/>
            <person name="Fitzgerald S."/>
            <person name="Flicek P."/>
            <person name="Guttman M."/>
            <person name="Hubisz M.J."/>
            <person name="Jaffe D.B."/>
            <person name="Jungreis I."/>
            <person name="Kent W.J."/>
            <person name="Kostka D."/>
            <person name="Lara M."/>
            <person name="Martins A.L."/>
            <person name="Massingham T."/>
            <person name="Moltke I."/>
            <person name="Raney B.J."/>
            <person name="Rasmussen M.D."/>
            <person name="Robinson J."/>
            <person name="Stark A."/>
            <person name="Vilella A.J."/>
            <person name="Wen J."/>
            <person name="Xie X."/>
            <person name="Zody M.C."/>
            <person name="Baldwin J."/>
            <person name="Bloom T."/>
            <person name="Chin C.W."/>
            <person name="Heiman D."/>
            <person name="Nicol R."/>
            <person name="Nusbaum C."/>
            <person name="Young S."/>
            <person name="Wilkinson J."/>
            <person name="Worley K.C."/>
            <person name="Kovar C.L."/>
            <person name="Muzny D.M."/>
            <person name="Gibbs R.A."/>
            <person name="Cree A."/>
            <person name="Dihn H.H."/>
            <person name="Fowler G."/>
            <person name="Jhangiani S."/>
            <person name="Joshi V."/>
            <person name="Lee S."/>
            <person name="Lewis L.R."/>
            <person name="Nazareth L.V."/>
            <person name="Okwuonu G."/>
            <person name="Santibanez J."/>
            <person name="Warren W.C."/>
            <person name="Mardis E.R."/>
            <person name="Weinstock G.M."/>
            <person name="Wilson R.K."/>
            <person name="Delehaunty K."/>
            <person name="Dooling D."/>
            <person name="Fronik C."/>
            <person name="Fulton L."/>
            <person name="Fulton B."/>
            <person name="Graves T."/>
            <person name="Minx P."/>
            <person name="Sodergren E."/>
            <person name="Birney E."/>
            <person name="Margulies E.H."/>
            <person name="Herrero J."/>
            <person name="Green E.D."/>
            <person name="Haussler D."/>
            <person name="Siepel A."/>
            <person name="Goldman N."/>
            <person name="Pollard K.S."/>
            <person name="Pedersen J.S."/>
            <person name="Lander E.S."/>
            <person name="Kellis M."/>
        </authorList>
    </citation>
    <scope>NUCLEOTIDE SEQUENCE [LARGE SCALE GENOMIC DNA]</scope>
    <source>
        <strain evidence="13">2N</strain>
    </source>
</reference>
<evidence type="ECO:0000313" key="13">
    <source>
        <dbReference type="Proteomes" id="UP000005447"/>
    </source>
</evidence>
<keyword evidence="2" id="KW-0963">Cytoplasm</keyword>
<organism evidence="12 13">
    <name type="scientific">Cavia porcellus</name>
    <name type="common">Guinea pig</name>
    <dbReference type="NCBI Taxonomy" id="10141"/>
    <lineage>
        <taxon>Eukaryota</taxon>
        <taxon>Metazoa</taxon>
        <taxon>Chordata</taxon>
        <taxon>Craniata</taxon>
        <taxon>Vertebrata</taxon>
        <taxon>Euteleostomi</taxon>
        <taxon>Mammalia</taxon>
        <taxon>Eutheria</taxon>
        <taxon>Euarchontoglires</taxon>
        <taxon>Glires</taxon>
        <taxon>Rodentia</taxon>
        <taxon>Hystricomorpha</taxon>
        <taxon>Caviidae</taxon>
        <taxon>Cavia</taxon>
    </lineage>
</organism>
<evidence type="ECO:0000256" key="10">
    <source>
        <dbReference type="PROSITE-ProRule" id="PRU00283"/>
    </source>
</evidence>
<keyword evidence="7" id="KW-0175">Coiled coil</keyword>
<dbReference type="Proteomes" id="UP000005447">
    <property type="component" value="Unassembled WGS sequence"/>
</dbReference>
<dbReference type="Ensembl" id="ENSCPOT00000044414.1">
    <property type="protein sequence ID" value="ENSCPOP00000030227.1"/>
    <property type="gene ID" value="ENSCPOG00000002165.4"/>
</dbReference>
<evidence type="ECO:0000313" key="12">
    <source>
        <dbReference type="Ensembl" id="ENSCPOP00000030227.1"/>
    </source>
</evidence>
<keyword evidence="9" id="KW-0206">Cytoskeleton</keyword>
<comment type="similarity">
    <text evidence="10">Belongs to the TRAFAC class myosin-kinesin ATPase superfamily. Kinesin family.</text>
</comment>
<dbReference type="GO" id="GO:0007018">
    <property type="term" value="P:microtubule-based movement"/>
    <property type="evidence" value="ECO:0007669"/>
    <property type="project" value="InterPro"/>
</dbReference>
<dbReference type="InterPro" id="IPR001752">
    <property type="entry name" value="Kinesin_motor_dom"/>
</dbReference>
<comment type="subcellular location">
    <subcellularLocation>
        <location evidence="1">Cytoplasm</location>
        <location evidence="1">Cytoskeleton</location>
    </subcellularLocation>
</comment>
<dbReference type="EMBL" id="AAKN02012277">
    <property type="status" value="NOT_ANNOTATED_CDS"/>
    <property type="molecule type" value="Genomic_DNA"/>
</dbReference>
<keyword evidence="13" id="KW-1185">Reference proteome</keyword>
<keyword evidence="6 10" id="KW-0067">ATP-binding</keyword>
<dbReference type="SUPFAM" id="SSF52540">
    <property type="entry name" value="P-loop containing nucleoside triphosphate hydrolases"/>
    <property type="match status" value="1"/>
</dbReference>
<dbReference type="InterPro" id="IPR036961">
    <property type="entry name" value="Kinesin_motor_dom_sf"/>
</dbReference>
<dbReference type="PANTHER" id="PTHR47968">
    <property type="entry name" value="CENTROMERE PROTEIN E"/>
    <property type="match status" value="1"/>
</dbReference>
<evidence type="ECO:0000256" key="8">
    <source>
        <dbReference type="ARBA" id="ARBA00023175"/>
    </source>
</evidence>
<proteinExistence type="inferred from homology"/>
<dbReference type="VEuPathDB" id="HostDB:ENSCPOG00000002165"/>
<dbReference type="Bgee" id="ENSCPOG00000002165">
    <property type="expression patterns" value="Expressed in testis and 11 other cell types or tissues"/>
</dbReference>
<accession>A0A286XY20</accession>
<evidence type="ECO:0000256" key="4">
    <source>
        <dbReference type="ARBA" id="ARBA00022701"/>
    </source>
</evidence>
<sequence>MINVPSPMYWLEPNGESYLPPQDCVTSPQELIDIHLKKDTRKGVVNNQQTDWSFKLDGVLHNASQDLVYETVAKDVVSQALDGYNGTIMCYGQTGAGKTYTMTGATENYRHRGILPRALQQVFRMIEERPTHAITVRIS</sequence>
<evidence type="ECO:0000256" key="9">
    <source>
        <dbReference type="ARBA" id="ARBA00023212"/>
    </source>
</evidence>
<reference evidence="12" key="3">
    <citation type="submission" date="2025-09" db="UniProtKB">
        <authorList>
            <consortium name="Ensembl"/>
        </authorList>
    </citation>
    <scope>IDENTIFICATION</scope>
    <source>
        <strain evidence="12">2N</strain>
    </source>
</reference>
<dbReference type="EMBL" id="AAKN02012276">
    <property type="status" value="NOT_ANNOTATED_CDS"/>
    <property type="molecule type" value="Genomic_DNA"/>
</dbReference>
<evidence type="ECO:0000256" key="3">
    <source>
        <dbReference type="ARBA" id="ARBA00022553"/>
    </source>
</evidence>
<dbReference type="GO" id="GO:0003777">
    <property type="term" value="F:microtubule motor activity"/>
    <property type="evidence" value="ECO:0007669"/>
    <property type="project" value="InterPro"/>
</dbReference>
<dbReference type="GeneTree" id="ENSGT00940000158533"/>
<gene>
    <name evidence="12" type="primary">KIF9</name>
</gene>
<dbReference type="SMART" id="SM00129">
    <property type="entry name" value="KISc"/>
    <property type="match status" value="1"/>
</dbReference>
<dbReference type="InterPro" id="IPR027640">
    <property type="entry name" value="Kinesin-like_fam"/>
</dbReference>
<evidence type="ECO:0000256" key="5">
    <source>
        <dbReference type="ARBA" id="ARBA00022741"/>
    </source>
</evidence>
<dbReference type="GO" id="GO:0008017">
    <property type="term" value="F:microtubule binding"/>
    <property type="evidence" value="ECO:0007669"/>
    <property type="project" value="InterPro"/>
</dbReference>
<evidence type="ECO:0000256" key="7">
    <source>
        <dbReference type="ARBA" id="ARBA00023054"/>
    </source>
</evidence>
<evidence type="ECO:0000256" key="6">
    <source>
        <dbReference type="ARBA" id="ARBA00022840"/>
    </source>
</evidence>
<keyword evidence="3" id="KW-0597">Phosphoprotein</keyword>
<dbReference type="InterPro" id="IPR027417">
    <property type="entry name" value="P-loop_NTPase"/>
</dbReference>
<protein>
    <submittedName>
        <fullName evidence="12">Kinesin family member 9</fullName>
    </submittedName>
</protein>
<keyword evidence="5 10" id="KW-0547">Nucleotide-binding</keyword>
<dbReference type="GO" id="GO:0005874">
    <property type="term" value="C:microtubule"/>
    <property type="evidence" value="ECO:0007669"/>
    <property type="project" value="UniProtKB-KW"/>
</dbReference>
<evidence type="ECO:0000256" key="1">
    <source>
        <dbReference type="ARBA" id="ARBA00004245"/>
    </source>
</evidence>
<dbReference type="Gene3D" id="3.40.850.10">
    <property type="entry name" value="Kinesin motor domain"/>
    <property type="match status" value="1"/>
</dbReference>
<dbReference type="AlphaFoldDB" id="A0A286XY20"/>
<evidence type="ECO:0000259" key="11">
    <source>
        <dbReference type="PROSITE" id="PS50067"/>
    </source>
</evidence>
<keyword evidence="4" id="KW-0493">Microtubule</keyword>
<reference evidence="12" key="2">
    <citation type="submission" date="2025-08" db="UniProtKB">
        <authorList>
            <consortium name="Ensembl"/>
        </authorList>
    </citation>
    <scope>IDENTIFICATION</scope>
    <source>
        <strain evidence="12">2N</strain>
    </source>
</reference>
<dbReference type="PROSITE" id="PS50067">
    <property type="entry name" value="KINESIN_MOTOR_2"/>
    <property type="match status" value="1"/>
</dbReference>
<feature type="binding site" evidence="10">
    <location>
        <begin position="92"/>
        <end position="99"/>
    </location>
    <ligand>
        <name>ATP</name>
        <dbReference type="ChEBI" id="CHEBI:30616"/>
    </ligand>
</feature>
<name>A0A286XY20_CAVPO</name>
<evidence type="ECO:0000256" key="2">
    <source>
        <dbReference type="ARBA" id="ARBA00022490"/>
    </source>
</evidence>
<dbReference type="PANTHER" id="PTHR47968:SF62">
    <property type="entry name" value="KINESIN FAMILY MEMBER 5A"/>
    <property type="match status" value="1"/>
</dbReference>
<keyword evidence="8 10" id="KW-0505">Motor protein</keyword>
<feature type="domain" description="Kinesin motor" evidence="11">
    <location>
        <begin position="1"/>
        <end position="139"/>
    </location>
</feature>